<dbReference type="Proteomes" id="UP000821853">
    <property type="component" value="Chromosome 2"/>
</dbReference>
<comment type="caution">
    <text evidence="1">The sequence shown here is derived from an EMBL/GenBank/DDBJ whole genome shotgun (WGS) entry which is preliminary data.</text>
</comment>
<dbReference type="AlphaFoldDB" id="A0A9J6FYF3"/>
<proteinExistence type="predicted"/>
<dbReference type="SUPFAM" id="SSF52047">
    <property type="entry name" value="RNI-like"/>
    <property type="match status" value="1"/>
</dbReference>
<dbReference type="VEuPathDB" id="VectorBase:HLOH_047038"/>
<dbReference type="EMBL" id="JABSTR010000004">
    <property type="protein sequence ID" value="KAH9367883.1"/>
    <property type="molecule type" value="Genomic_DNA"/>
</dbReference>
<dbReference type="Gene3D" id="3.80.10.10">
    <property type="entry name" value="Ribonuclease Inhibitor"/>
    <property type="match status" value="1"/>
</dbReference>
<reference evidence="1 2" key="1">
    <citation type="journal article" date="2020" name="Cell">
        <title>Large-Scale Comparative Analyses of Tick Genomes Elucidate Their Genetic Diversity and Vector Capacities.</title>
        <authorList>
            <consortium name="Tick Genome and Microbiome Consortium (TIGMIC)"/>
            <person name="Jia N."/>
            <person name="Wang J."/>
            <person name="Shi W."/>
            <person name="Du L."/>
            <person name="Sun Y."/>
            <person name="Zhan W."/>
            <person name="Jiang J.F."/>
            <person name="Wang Q."/>
            <person name="Zhang B."/>
            <person name="Ji P."/>
            <person name="Bell-Sakyi L."/>
            <person name="Cui X.M."/>
            <person name="Yuan T.T."/>
            <person name="Jiang B.G."/>
            <person name="Yang W.F."/>
            <person name="Lam T.T."/>
            <person name="Chang Q.C."/>
            <person name="Ding S.J."/>
            <person name="Wang X.J."/>
            <person name="Zhu J.G."/>
            <person name="Ruan X.D."/>
            <person name="Zhao L."/>
            <person name="Wei J.T."/>
            <person name="Ye R.Z."/>
            <person name="Que T.C."/>
            <person name="Du C.H."/>
            <person name="Zhou Y.H."/>
            <person name="Cheng J.X."/>
            <person name="Dai P.F."/>
            <person name="Guo W.B."/>
            <person name="Han X.H."/>
            <person name="Huang E.J."/>
            <person name="Li L.F."/>
            <person name="Wei W."/>
            <person name="Gao Y.C."/>
            <person name="Liu J.Z."/>
            <person name="Shao H.Z."/>
            <person name="Wang X."/>
            <person name="Wang C.C."/>
            <person name="Yang T.C."/>
            <person name="Huo Q.B."/>
            <person name="Li W."/>
            <person name="Chen H.Y."/>
            <person name="Chen S.E."/>
            <person name="Zhou L.G."/>
            <person name="Ni X.B."/>
            <person name="Tian J.H."/>
            <person name="Sheng Y."/>
            <person name="Liu T."/>
            <person name="Pan Y.S."/>
            <person name="Xia L.Y."/>
            <person name="Li J."/>
            <person name="Zhao F."/>
            <person name="Cao W.C."/>
        </authorList>
    </citation>
    <scope>NUCLEOTIDE SEQUENCE [LARGE SCALE GENOMIC DNA]</scope>
    <source>
        <strain evidence="1">HaeL-2018</strain>
    </source>
</reference>
<dbReference type="InterPro" id="IPR032675">
    <property type="entry name" value="LRR_dom_sf"/>
</dbReference>
<protein>
    <submittedName>
        <fullName evidence="1">Uncharacterized protein</fullName>
    </submittedName>
</protein>
<evidence type="ECO:0000313" key="1">
    <source>
        <dbReference type="EMBL" id="KAH9367883.1"/>
    </source>
</evidence>
<evidence type="ECO:0000313" key="2">
    <source>
        <dbReference type="Proteomes" id="UP000821853"/>
    </source>
</evidence>
<organism evidence="1 2">
    <name type="scientific">Haemaphysalis longicornis</name>
    <name type="common">Bush tick</name>
    <dbReference type="NCBI Taxonomy" id="44386"/>
    <lineage>
        <taxon>Eukaryota</taxon>
        <taxon>Metazoa</taxon>
        <taxon>Ecdysozoa</taxon>
        <taxon>Arthropoda</taxon>
        <taxon>Chelicerata</taxon>
        <taxon>Arachnida</taxon>
        <taxon>Acari</taxon>
        <taxon>Parasitiformes</taxon>
        <taxon>Ixodida</taxon>
        <taxon>Ixodoidea</taxon>
        <taxon>Ixodidae</taxon>
        <taxon>Haemaphysalinae</taxon>
        <taxon>Haemaphysalis</taxon>
    </lineage>
</organism>
<accession>A0A9J6FYF3</accession>
<name>A0A9J6FYF3_HAELO</name>
<keyword evidence="2" id="KW-1185">Reference proteome</keyword>
<sequence length="184" mass="21055">MPVFQALERNRALCKLSLQQFVLDVVDSTHLADMLTVNTTIQELSFSSCTWNNFPAGWLYGSSDMEVQLQAAKSRWESWWQVDTFAHGIRNSASLQRLRFDNNHFHNEEMLRLLRAVHEASQFRELCFENISCQSIAKIADAVRQTGTIGKFLVLECRSSCCYFADSISKVSSFPSTTVYTFMT</sequence>
<gene>
    <name evidence="1" type="ORF">HPB48_017526</name>
</gene>